<dbReference type="PANTHER" id="PTHR42879">
    <property type="entry name" value="3-OXOACYL-(ACYL-CARRIER-PROTEIN) REDUCTASE"/>
    <property type="match status" value="1"/>
</dbReference>
<dbReference type="GO" id="GO:0032787">
    <property type="term" value="P:monocarboxylic acid metabolic process"/>
    <property type="evidence" value="ECO:0007669"/>
    <property type="project" value="UniProtKB-ARBA"/>
</dbReference>
<dbReference type="Gene3D" id="3.40.50.720">
    <property type="entry name" value="NAD(P)-binding Rossmann-like Domain"/>
    <property type="match status" value="1"/>
</dbReference>
<sequence>MANGKTAMVVGAAGDICSEVCRRLESDGYKLILIDRDEVRLNRLLNTLDSDRVTPVIADAGAAEPADGGIADAVDQHRPEVLINGVGGDTKVLRIEDLTASYVAEKINENLITTFNVTKLCVPHMKAKRYGRIVNFASAGGRTYSHFNNAAYVAAKAAVIGFTKQIAYELAPFDIVANVVAHGPMLTSRIEAAWERRPEEQRKDVLNRIPLRRMGTLDEAVGSVMYLASPSAGFTTGSVMDINGGLYM</sequence>
<comment type="caution">
    <text evidence="2">The sequence shown here is derived from an EMBL/GenBank/DDBJ whole genome shotgun (WGS) entry which is preliminary data.</text>
</comment>
<dbReference type="InterPro" id="IPR050259">
    <property type="entry name" value="SDR"/>
</dbReference>
<protein>
    <submittedName>
        <fullName evidence="2">SDR family oxidoreductase</fullName>
    </submittedName>
</protein>
<dbReference type="AlphaFoldDB" id="A0A7Y7IU04"/>
<accession>A0A7Y7IU04</accession>
<comment type="similarity">
    <text evidence="1">Belongs to the short-chain dehydrogenases/reductases (SDR) family.</text>
</comment>
<evidence type="ECO:0000256" key="1">
    <source>
        <dbReference type="ARBA" id="ARBA00006484"/>
    </source>
</evidence>
<reference evidence="2 3" key="1">
    <citation type="submission" date="2020-06" db="EMBL/GenBank/DDBJ databases">
        <title>Description of novel acetic acid bacteria.</title>
        <authorList>
            <person name="Sombolestani A."/>
        </authorList>
    </citation>
    <scope>NUCLEOTIDE SEQUENCE [LARGE SCALE GENOMIC DNA]</scope>
    <source>
        <strain evidence="2 3">LMG 31431</strain>
    </source>
</reference>
<dbReference type="SUPFAM" id="SSF51735">
    <property type="entry name" value="NAD(P)-binding Rossmann-fold domains"/>
    <property type="match status" value="1"/>
</dbReference>
<dbReference type="PRINTS" id="PR00081">
    <property type="entry name" value="GDHRDH"/>
</dbReference>
<dbReference type="PRINTS" id="PR00080">
    <property type="entry name" value="SDRFAMILY"/>
</dbReference>
<dbReference type="InterPro" id="IPR020904">
    <property type="entry name" value="Sc_DH/Rdtase_CS"/>
</dbReference>
<dbReference type="PROSITE" id="PS00061">
    <property type="entry name" value="ADH_SHORT"/>
    <property type="match status" value="1"/>
</dbReference>
<dbReference type="Proteomes" id="UP000534870">
    <property type="component" value="Unassembled WGS sequence"/>
</dbReference>
<organism evidence="2 3">
    <name type="scientific">Nguyenibacter vanlangensis</name>
    <dbReference type="NCBI Taxonomy" id="1216886"/>
    <lineage>
        <taxon>Bacteria</taxon>
        <taxon>Pseudomonadati</taxon>
        <taxon>Pseudomonadota</taxon>
        <taxon>Alphaproteobacteria</taxon>
        <taxon>Acetobacterales</taxon>
        <taxon>Acetobacteraceae</taxon>
        <taxon>Nguyenibacter</taxon>
    </lineage>
</organism>
<name>A0A7Y7IU04_9PROT</name>
<dbReference type="PANTHER" id="PTHR42879:SF2">
    <property type="entry name" value="3-OXOACYL-[ACYL-CARRIER-PROTEIN] REDUCTASE FABG"/>
    <property type="match status" value="1"/>
</dbReference>
<gene>
    <name evidence="2" type="ORF">HUK84_03065</name>
</gene>
<evidence type="ECO:0000313" key="3">
    <source>
        <dbReference type="Proteomes" id="UP000534870"/>
    </source>
</evidence>
<proteinExistence type="inferred from homology"/>
<dbReference type="InterPro" id="IPR036291">
    <property type="entry name" value="NAD(P)-bd_dom_sf"/>
</dbReference>
<dbReference type="InterPro" id="IPR002347">
    <property type="entry name" value="SDR_fam"/>
</dbReference>
<dbReference type="EMBL" id="JABXXP010000019">
    <property type="protein sequence ID" value="NVN10137.1"/>
    <property type="molecule type" value="Genomic_DNA"/>
</dbReference>
<evidence type="ECO:0000313" key="2">
    <source>
        <dbReference type="EMBL" id="NVN10137.1"/>
    </source>
</evidence>
<dbReference type="RefSeq" id="WP_176638922.1">
    <property type="nucleotide sequence ID" value="NZ_JABXXP010000019.1"/>
</dbReference>
<dbReference type="Pfam" id="PF13561">
    <property type="entry name" value="adh_short_C2"/>
    <property type="match status" value="1"/>
</dbReference>